<evidence type="ECO:0000313" key="4">
    <source>
        <dbReference type="Proteomes" id="UP000499080"/>
    </source>
</evidence>
<organism evidence="2 4">
    <name type="scientific">Araneus ventricosus</name>
    <name type="common">Orbweaver spider</name>
    <name type="synonym">Epeira ventricosa</name>
    <dbReference type="NCBI Taxonomy" id="182803"/>
    <lineage>
        <taxon>Eukaryota</taxon>
        <taxon>Metazoa</taxon>
        <taxon>Ecdysozoa</taxon>
        <taxon>Arthropoda</taxon>
        <taxon>Chelicerata</taxon>
        <taxon>Arachnida</taxon>
        <taxon>Araneae</taxon>
        <taxon>Araneomorphae</taxon>
        <taxon>Entelegynae</taxon>
        <taxon>Araneoidea</taxon>
        <taxon>Araneidae</taxon>
        <taxon>Araneus</taxon>
    </lineage>
</organism>
<keyword evidence="4" id="KW-1185">Reference proteome</keyword>
<dbReference type="Proteomes" id="UP000499080">
    <property type="component" value="Unassembled WGS sequence"/>
</dbReference>
<evidence type="ECO:0000256" key="1">
    <source>
        <dbReference type="SAM" id="Phobius"/>
    </source>
</evidence>
<name>A0A4Y2F3R6_ARAVE</name>
<proteinExistence type="predicted"/>
<protein>
    <submittedName>
        <fullName evidence="2">Uncharacterized protein</fullName>
    </submittedName>
</protein>
<dbReference type="EMBL" id="BGPR01094819">
    <property type="protein sequence ID" value="GBM36172.1"/>
    <property type="molecule type" value="Genomic_DNA"/>
</dbReference>
<comment type="caution">
    <text evidence="2">The sequence shown here is derived from an EMBL/GenBank/DDBJ whole genome shotgun (WGS) entry which is preliminary data.</text>
</comment>
<dbReference type="AlphaFoldDB" id="A0A4Y2F3R6"/>
<evidence type="ECO:0000313" key="3">
    <source>
        <dbReference type="EMBL" id="GBN84014.1"/>
    </source>
</evidence>
<dbReference type="EMBL" id="BGPR01020188">
    <property type="protein sequence ID" value="GBN84014.1"/>
    <property type="molecule type" value="Genomic_DNA"/>
</dbReference>
<keyword evidence="1" id="KW-0472">Membrane</keyword>
<evidence type="ECO:0000313" key="2">
    <source>
        <dbReference type="EMBL" id="GBM36172.1"/>
    </source>
</evidence>
<accession>A0A4Y2F3R6</accession>
<sequence length="114" mass="12893">MKADSTLNLVPIWIAILACSNLALQIRKLAASLTRQECKHETSYYKQASYHALNLEQACCVKLIAICSKNRVQKQPQIRTSDISLPKPVVVTTRPASLREKIECANRSFIYNLF</sequence>
<feature type="transmembrane region" description="Helical" evidence="1">
    <location>
        <begin position="6"/>
        <end position="24"/>
    </location>
</feature>
<dbReference type="PROSITE" id="PS51257">
    <property type="entry name" value="PROKAR_LIPOPROTEIN"/>
    <property type="match status" value="1"/>
</dbReference>
<keyword evidence="1" id="KW-1133">Transmembrane helix</keyword>
<keyword evidence="1" id="KW-0812">Transmembrane</keyword>
<reference evidence="2 4" key="1">
    <citation type="journal article" date="2019" name="Sci. Rep.">
        <title>Orb-weaving spider Araneus ventricosus genome elucidates the spidroin gene catalogue.</title>
        <authorList>
            <person name="Kono N."/>
            <person name="Nakamura H."/>
            <person name="Ohtoshi R."/>
            <person name="Moran D.A.P."/>
            <person name="Shinohara A."/>
            <person name="Yoshida Y."/>
            <person name="Fujiwara M."/>
            <person name="Mori M."/>
            <person name="Tomita M."/>
            <person name="Arakawa K."/>
        </authorList>
    </citation>
    <scope>NUCLEOTIDE SEQUENCE [LARGE SCALE GENOMIC DNA]</scope>
</reference>
<gene>
    <name evidence="2" type="ORF">AVEN_13662_1</name>
    <name evidence="3" type="ORF">AVEN_223238_1</name>
</gene>